<evidence type="ECO:0000313" key="4">
    <source>
        <dbReference type="EMBL" id="QMU97432.1"/>
    </source>
</evidence>
<dbReference type="Gene3D" id="3.40.630.190">
    <property type="entry name" value="LCP protein"/>
    <property type="match status" value="1"/>
</dbReference>
<organism evidence="4 5">
    <name type="scientific">Microbacterium esteraromaticum</name>
    <dbReference type="NCBI Taxonomy" id="57043"/>
    <lineage>
        <taxon>Bacteria</taxon>
        <taxon>Bacillati</taxon>
        <taxon>Actinomycetota</taxon>
        <taxon>Actinomycetes</taxon>
        <taxon>Micrococcales</taxon>
        <taxon>Microbacteriaceae</taxon>
        <taxon>Microbacterium</taxon>
    </lineage>
</organism>
<keyword evidence="2" id="KW-0472">Membrane</keyword>
<accession>A0A7D7WFM5</accession>
<evidence type="ECO:0000259" key="3">
    <source>
        <dbReference type="Pfam" id="PF03816"/>
    </source>
</evidence>
<dbReference type="AlphaFoldDB" id="A0A7D7WFM5"/>
<dbReference type="EMBL" id="CP043732">
    <property type="protein sequence ID" value="QMU97432.1"/>
    <property type="molecule type" value="Genomic_DNA"/>
</dbReference>
<dbReference type="RefSeq" id="WP_182252429.1">
    <property type="nucleotide sequence ID" value="NZ_CP043732.1"/>
</dbReference>
<feature type="domain" description="Cell envelope-related transcriptional attenuator" evidence="3">
    <location>
        <begin position="104"/>
        <end position="245"/>
    </location>
</feature>
<keyword evidence="2" id="KW-1133">Transmembrane helix</keyword>
<dbReference type="Pfam" id="PF03816">
    <property type="entry name" value="LytR_cpsA_psr"/>
    <property type="match status" value="1"/>
</dbReference>
<dbReference type="InterPro" id="IPR004474">
    <property type="entry name" value="LytR_CpsA_psr"/>
</dbReference>
<dbReference type="NCBIfam" id="TIGR00350">
    <property type="entry name" value="lytR_cpsA_psr"/>
    <property type="match status" value="1"/>
</dbReference>
<dbReference type="PANTHER" id="PTHR33392:SF6">
    <property type="entry name" value="POLYISOPRENYL-TEICHOIC ACID--PEPTIDOGLYCAN TEICHOIC ACID TRANSFERASE TAGU"/>
    <property type="match status" value="1"/>
</dbReference>
<feature type="transmembrane region" description="Helical" evidence="2">
    <location>
        <begin position="22"/>
        <end position="46"/>
    </location>
</feature>
<dbReference type="PANTHER" id="PTHR33392">
    <property type="entry name" value="POLYISOPRENYL-TEICHOIC ACID--PEPTIDOGLYCAN TEICHOIC ACID TRANSFERASE TAGU"/>
    <property type="match status" value="1"/>
</dbReference>
<evidence type="ECO:0000313" key="5">
    <source>
        <dbReference type="Proteomes" id="UP000515708"/>
    </source>
</evidence>
<proteinExistence type="inferred from homology"/>
<comment type="similarity">
    <text evidence="1">Belongs to the LytR/CpsA/Psr (LCP) family.</text>
</comment>
<dbReference type="Proteomes" id="UP000515708">
    <property type="component" value="Chromosome"/>
</dbReference>
<gene>
    <name evidence="4" type="ORF">FVO59_09540</name>
</gene>
<name>A0A7D7WFM5_9MICO</name>
<reference evidence="4 5" key="1">
    <citation type="journal article" date="2020" name="Front. Microbiol.">
        <title>Design of Bacterial Strain-Specific qPCR Assays Using NGS Data and Publicly Available Resources and Its Application to Track Biocontrol Strains.</title>
        <authorList>
            <person name="Hernandez I."/>
            <person name="Sant C."/>
            <person name="Martinez R."/>
            <person name="Fernandez C."/>
        </authorList>
    </citation>
    <scope>NUCLEOTIDE SEQUENCE [LARGE SCALE GENOMIC DNA]</scope>
    <source>
        <strain evidence="4 5">B24</strain>
    </source>
</reference>
<keyword evidence="2" id="KW-0812">Transmembrane</keyword>
<evidence type="ECO:0000256" key="2">
    <source>
        <dbReference type="SAM" id="Phobius"/>
    </source>
</evidence>
<evidence type="ECO:0000256" key="1">
    <source>
        <dbReference type="ARBA" id="ARBA00006068"/>
    </source>
</evidence>
<dbReference type="InterPro" id="IPR050922">
    <property type="entry name" value="LytR/CpsA/Psr_CW_biosynth"/>
</dbReference>
<protein>
    <submittedName>
        <fullName evidence="4">LytR family transcriptional regulator</fullName>
    </submittedName>
</protein>
<sequence length="342" mass="36750">MATSDPVADARRNGRSRRARRWIWGIVFGLVGVLVAVAVIGVTYIAGLSSSYDKAETLPSAEVFPTDVPRPTPTKNVDAKNILLLGSDSRKGLGGSVEEIRGQRADSMLLVHIPADRSGVQVISFMRDNWVQIPGHGGAKLNAALAFGGTPLLVQTLEEITDVRIDHVAITDFEGFKGLSEALDGVTVNNSVAFKNQGFEFPQGPIDLRGQEALAYVQARYPFKDGDYQRVRNQQAFIKGMLDKLVSRETLTDPGRIAASVDALAPFLAVDEGLDAGTVASLGLSLREVDKSEIIFLTSPTLGTGMVGDQSIVRPDWDGLAALSEALKNDTVPQFAAEYPSR</sequence>